<sequence length="375" mass="42722">MVILYCTFLFKTEKVTLFIQTGCKRLSITYLHLLKTKPVLTKAITSLFLFSTSDLFAQCITERKLNGKRIFRFALWGACVGAPLLHFWHSFIELFQPSSSHWRALCSVVIDQGFMTPVYTILFFIYDAVASGNPLRVGIQRAKTCSSSIIWKTWVFWYPAQFLNLRFIPVDLRVAYINAVNIGWNMYFSYITKSPNHTKECGTSICQRMMMMSQQRGECSLCFVVIVHKRWIAKKTCLYSWKYKRSLVNTSSLRDCCFSVITCSSLSIQEPLSITAFNQANTLFEQNCAACHNNGGNIIFYARNKTLFPKALEKNGYLNKESISDLTKQGKGAMPGYANKLNDEEISLLSVSCLWIFLVAVTRYSSSGLHLAKSC</sequence>
<dbReference type="eggNOG" id="KOG1944">
    <property type="taxonomic scope" value="Eukaryota"/>
</dbReference>
<keyword evidence="5" id="KW-0813">Transport</keyword>
<keyword evidence="8 16" id="KW-0479">Metal-binding</keyword>
<dbReference type="GO" id="GO:0020037">
    <property type="term" value="F:heme binding"/>
    <property type="evidence" value="ECO:0007669"/>
    <property type="project" value="InterPro"/>
</dbReference>
<keyword evidence="6 16" id="KW-0349">Heme</keyword>
<accession>M2XXE1</accession>
<dbReference type="GO" id="GO:0016020">
    <property type="term" value="C:membrane"/>
    <property type="evidence" value="ECO:0007669"/>
    <property type="project" value="UniProtKB-SubCell"/>
</dbReference>
<dbReference type="Pfam" id="PF04117">
    <property type="entry name" value="Mpv17_PMP22"/>
    <property type="match status" value="1"/>
</dbReference>
<evidence type="ECO:0000256" key="13">
    <source>
        <dbReference type="ARBA" id="ARBA00030448"/>
    </source>
</evidence>
<keyword evidence="7" id="KW-0812">Transmembrane</keyword>
<organism evidence="18 19">
    <name type="scientific">Galdieria sulphuraria</name>
    <name type="common">Red alga</name>
    <dbReference type="NCBI Taxonomy" id="130081"/>
    <lineage>
        <taxon>Eukaryota</taxon>
        <taxon>Rhodophyta</taxon>
        <taxon>Bangiophyceae</taxon>
        <taxon>Galdieriales</taxon>
        <taxon>Galdieriaceae</taxon>
        <taxon>Galdieria</taxon>
    </lineage>
</organism>
<dbReference type="InterPro" id="IPR009056">
    <property type="entry name" value="Cyt_c-like_dom"/>
</dbReference>
<evidence type="ECO:0000256" key="12">
    <source>
        <dbReference type="ARBA" id="ARBA00023136"/>
    </source>
</evidence>
<dbReference type="Pfam" id="PF13442">
    <property type="entry name" value="Cytochrome_CBB3"/>
    <property type="match status" value="1"/>
</dbReference>
<dbReference type="GO" id="GO:0009055">
    <property type="term" value="F:electron transfer activity"/>
    <property type="evidence" value="ECO:0007669"/>
    <property type="project" value="InterPro"/>
</dbReference>
<reference evidence="19" key="1">
    <citation type="journal article" date="2013" name="Science">
        <title>Gene transfer from bacteria and archaea facilitated evolution of an extremophilic eukaryote.</title>
        <authorList>
            <person name="Schonknecht G."/>
            <person name="Chen W.H."/>
            <person name="Ternes C.M."/>
            <person name="Barbier G.G."/>
            <person name="Shrestha R.P."/>
            <person name="Stanke M."/>
            <person name="Brautigam A."/>
            <person name="Baker B.J."/>
            <person name="Banfield J.F."/>
            <person name="Garavito R.M."/>
            <person name="Carr K."/>
            <person name="Wilkerson C."/>
            <person name="Rensing S.A."/>
            <person name="Gagneul D."/>
            <person name="Dickenson N.E."/>
            <person name="Oesterhelt C."/>
            <person name="Lercher M.J."/>
            <person name="Weber A.P."/>
        </authorList>
    </citation>
    <scope>NUCLEOTIDE SEQUENCE [LARGE SCALE GENOMIC DNA]</scope>
    <source>
        <strain evidence="19">074W</strain>
    </source>
</reference>
<dbReference type="PRINTS" id="PR00605">
    <property type="entry name" value="CYTCHROMECIC"/>
</dbReference>
<evidence type="ECO:0000256" key="3">
    <source>
        <dbReference type="ARBA" id="ARBA00004456"/>
    </source>
</evidence>
<dbReference type="OrthoDB" id="430207at2759"/>
<dbReference type="Gene3D" id="1.10.760.10">
    <property type="entry name" value="Cytochrome c-like domain"/>
    <property type="match status" value="1"/>
</dbReference>
<comment type="subcellular location">
    <subcellularLocation>
        <location evidence="2">Membrane</location>
        <topology evidence="2">Multi-pass membrane protein</topology>
    </subcellularLocation>
    <subcellularLocation>
        <location evidence="3">Plastid</location>
        <location evidence="3">Chloroplast thylakoid lumen</location>
    </subcellularLocation>
</comment>
<name>M2XXE1_GALSU</name>
<dbReference type="InterPro" id="IPR036909">
    <property type="entry name" value="Cyt_c-like_dom_sf"/>
</dbReference>
<dbReference type="RefSeq" id="XP_005704624.1">
    <property type="nucleotide sequence ID" value="XM_005704567.1"/>
</dbReference>
<protein>
    <recommendedName>
        <fullName evidence="15">Cytochrome c-553</fullName>
    </recommendedName>
    <alternativeName>
        <fullName evidence="14">Cytochrome c553</fullName>
    </alternativeName>
    <alternativeName>
        <fullName evidence="13">Soluble cytochrome f</fullName>
    </alternativeName>
</protein>
<dbReference type="Proteomes" id="UP000030680">
    <property type="component" value="Unassembled WGS sequence"/>
</dbReference>
<keyword evidence="10" id="KW-1133">Transmembrane helix</keyword>
<evidence type="ECO:0000256" key="14">
    <source>
        <dbReference type="ARBA" id="ARBA00031247"/>
    </source>
</evidence>
<dbReference type="GeneID" id="17086967"/>
<dbReference type="PROSITE" id="PS51007">
    <property type="entry name" value="CYTC"/>
    <property type="match status" value="1"/>
</dbReference>
<dbReference type="PANTHER" id="PTHR11266">
    <property type="entry name" value="PEROXISOMAL MEMBRANE PROTEIN 2, PXMP2 MPV17"/>
    <property type="match status" value="1"/>
</dbReference>
<dbReference type="InterPro" id="IPR007248">
    <property type="entry name" value="Mpv17_PMP22"/>
</dbReference>
<keyword evidence="12" id="KW-0472">Membrane</keyword>
<evidence type="ECO:0000256" key="5">
    <source>
        <dbReference type="ARBA" id="ARBA00022448"/>
    </source>
</evidence>
<evidence type="ECO:0000313" key="19">
    <source>
        <dbReference type="Proteomes" id="UP000030680"/>
    </source>
</evidence>
<evidence type="ECO:0000256" key="4">
    <source>
        <dbReference type="ARBA" id="ARBA00006824"/>
    </source>
</evidence>
<keyword evidence="11 16" id="KW-0408">Iron</keyword>
<evidence type="ECO:0000256" key="2">
    <source>
        <dbReference type="ARBA" id="ARBA00004141"/>
    </source>
</evidence>
<keyword evidence="9" id="KW-0249">Electron transport</keyword>
<comment type="function">
    <text evidence="1">Functions as an electron carrier between membrane-bound cytochrome b6-f and photosystem I in oxygenic photosynthesis.</text>
</comment>
<evidence type="ECO:0000256" key="16">
    <source>
        <dbReference type="PROSITE-ProRule" id="PRU00433"/>
    </source>
</evidence>
<evidence type="ECO:0000256" key="1">
    <source>
        <dbReference type="ARBA" id="ARBA00002347"/>
    </source>
</evidence>
<evidence type="ECO:0000259" key="17">
    <source>
        <dbReference type="PROSITE" id="PS51007"/>
    </source>
</evidence>
<proteinExistence type="inferred from homology"/>
<feature type="domain" description="Cytochrome c" evidence="17">
    <location>
        <begin position="275"/>
        <end position="357"/>
    </location>
</feature>
<dbReference type="SUPFAM" id="SSF46626">
    <property type="entry name" value="Cytochrome c"/>
    <property type="match status" value="1"/>
</dbReference>
<dbReference type="GO" id="GO:0009543">
    <property type="term" value="C:chloroplast thylakoid lumen"/>
    <property type="evidence" value="ECO:0007669"/>
    <property type="project" value="UniProtKB-SubCell"/>
</dbReference>
<keyword evidence="19" id="KW-1185">Reference proteome</keyword>
<dbReference type="InterPro" id="IPR008168">
    <property type="entry name" value="Cyt_C_IC"/>
</dbReference>
<gene>
    <name evidence="18" type="ORF">Gasu_44370</name>
</gene>
<evidence type="ECO:0000256" key="8">
    <source>
        <dbReference type="ARBA" id="ARBA00022723"/>
    </source>
</evidence>
<evidence type="ECO:0000256" key="10">
    <source>
        <dbReference type="ARBA" id="ARBA00022989"/>
    </source>
</evidence>
<dbReference type="PANTHER" id="PTHR11266:SF80">
    <property type="entry name" value="PEROXISOMAL MEMBRANE PROTEIN 2"/>
    <property type="match status" value="1"/>
</dbReference>
<dbReference type="AlphaFoldDB" id="M2XXE1"/>
<evidence type="ECO:0000256" key="11">
    <source>
        <dbReference type="ARBA" id="ARBA00023004"/>
    </source>
</evidence>
<dbReference type="GO" id="GO:0005506">
    <property type="term" value="F:iron ion binding"/>
    <property type="evidence" value="ECO:0007669"/>
    <property type="project" value="InterPro"/>
</dbReference>
<comment type="similarity">
    <text evidence="4">Belongs to the peroxisomal membrane protein PXMP2/4 family.</text>
</comment>
<evidence type="ECO:0000256" key="7">
    <source>
        <dbReference type="ARBA" id="ARBA00022692"/>
    </source>
</evidence>
<dbReference type="STRING" id="130081.M2XXE1"/>
<dbReference type="Gramene" id="EME28104">
    <property type="protein sequence ID" value="EME28104"/>
    <property type="gene ID" value="Gasu_44370"/>
</dbReference>
<evidence type="ECO:0000256" key="6">
    <source>
        <dbReference type="ARBA" id="ARBA00022617"/>
    </source>
</evidence>
<evidence type="ECO:0000256" key="9">
    <source>
        <dbReference type="ARBA" id="ARBA00022982"/>
    </source>
</evidence>
<evidence type="ECO:0000313" key="18">
    <source>
        <dbReference type="EMBL" id="EME28104.1"/>
    </source>
</evidence>
<evidence type="ECO:0000256" key="15">
    <source>
        <dbReference type="ARBA" id="ARBA00033211"/>
    </source>
</evidence>
<dbReference type="EMBL" id="KB454524">
    <property type="protein sequence ID" value="EME28104.1"/>
    <property type="molecule type" value="Genomic_DNA"/>
</dbReference>